<organism evidence="3 4">
    <name type="scientific">Chitinophaga qingshengii</name>
    <dbReference type="NCBI Taxonomy" id="1569794"/>
    <lineage>
        <taxon>Bacteria</taxon>
        <taxon>Pseudomonadati</taxon>
        <taxon>Bacteroidota</taxon>
        <taxon>Chitinophagia</taxon>
        <taxon>Chitinophagales</taxon>
        <taxon>Chitinophagaceae</taxon>
        <taxon>Chitinophaga</taxon>
    </lineage>
</organism>
<accession>A0ABR7TVY3</accession>
<dbReference type="PANTHER" id="PTHR32060:SF22">
    <property type="entry name" value="CARBOXYL-TERMINAL-PROCESSING PEPTIDASE 3, CHLOROPLASTIC"/>
    <property type="match status" value="1"/>
</dbReference>
<sequence length="494" mass="54974">MFKRSLIVWLALALTVCHGGTTADKTIENRQLLEVAGMQKDLTILWEAFRDIHPAYGLYTSGDSLQAVYKKTRDAIRQPLSENEFIAAIYPFVSALKCGHTQVKNSVHYKPVAADGLPQLPFQVLVQNDRVWVTTHQLKTLQTGDELLSINGVPVADIVGHGADLYAADGNNRTFKELFLSEYGGFEDACNKYYRWKPPYEIKLKTLQGTLKSITADTLPDKAPLAEVVQEVDNYKDWSTASSTDYLPLRFLNNSTTASFEVHTYQYGDTLIYEKAFREIREKGIKNLIIDLRHNTGGDLRVAAKLLTYLADTPFQMVGDLWARVPDPGATRFEKYFDTARTTSFIQSFKPTGIRKNGHYQIDFQPDFGPMLSNTGLDKKDHYNGKMVVLIDGATFSSGAHTAAVIKQYCPSAVFIGRETAGGSEGCSGGSIQRLTLPNTGIVIEFPLLRVVSVLSHPTFGHGIIPDYVVAYTPMDILTKKDLDLQKALEIIAR</sequence>
<evidence type="ECO:0000313" key="4">
    <source>
        <dbReference type="Proteomes" id="UP000659124"/>
    </source>
</evidence>
<protein>
    <recommendedName>
        <fullName evidence="2">Tail specific protease domain-containing protein</fullName>
    </recommendedName>
</protein>
<feature type="domain" description="Tail specific protease" evidence="2">
    <location>
        <begin position="273"/>
        <end position="470"/>
    </location>
</feature>
<evidence type="ECO:0000313" key="3">
    <source>
        <dbReference type="EMBL" id="MBC9934158.1"/>
    </source>
</evidence>
<name>A0ABR7TVY3_9BACT</name>
<keyword evidence="1" id="KW-0732">Signal</keyword>
<evidence type="ECO:0000256" key="1">
    <source>
        <dbReference type="SAM" id="SignalP"/>
    </source>
</evidence>
<feature type="signal peptide" evidence="1">
    <location>
        <begin position="1"/>
        <end position="23"/>
    </location>
</feature>
<gene>
    <name evidence="3" type="ORF">ICL07_27475</name>
</gene>
<proteinExistence type="predicted"/>
<dbReference type="EMBL" id="JACVFC010000005">
    <property type="protein sequence ID" value="MBC9934158.1"/>
    <property type="molecule type" value="Genomic_DNA"/>
</dbReference>
<reference evidence="3 4" key="1">
    <citation type="submission" date="2020-09" db="EMBL/GenBank/DDBJ databases">
        <title>Genome sequences of type strains of Chitinophaga qingshengii and Chitinophaga varians.</title>
        <authorList>
            <person name="Kittiwongwattana C."/>
        </authorList>
    </citation>
    <scope>NUCLEOTIDE SEQUENCE [LARGE SCALE GENOMIC DNA]</scope>
    <source>
        <strain evidence="3 4">JCM 30026</strain>
    </source>
</reference>
<dbReference type="InterPro" id="IPR005151">
    <property type="entry name" value="Tail-specific_protease"/>
</dbReference>
<dbReference type="Pfam" id="PF03572">
    <property type="entry name" value="Peptidase_S41"/>
    <property type="match status" value="1"/>
</dbReference>
<dbReference type="PANTHER" id="PTHR32060">
    <property type="entry name" value="TAIL-SPECIFIC PROTEASE"/>
    <property type="match status" value="1"/>
</dbReference>
<dbReference type="Gene3D" id="3.90.226.10">
    <property type="entry name" value="2-enoyl-CoA Hydratase, Chain A, domain 1"/>
    <property type="match status" value="1"/>
</dbReference>
<dbReference type="SUPFAM" id="SSF52096">
    <property type="entry name" value="ClpP/crotonase"/>
    <property type="match status" value="1"/>
</dbReference>
<evidence type="ECO:0000259" key="2">
    <source>
        <dbReference type="Pfam" id="PF03572"/>
    </source>
</evidence>
<dbReference type="InterPro" id="IPR029045">
    <property type="entry name" value="ClpP/crotonase-like_dom_sf"/>
</dbReference>
<dbReference type="RefSeq" id="WP_188091277.1">
    <property type="nucleotide sequence ID" value="NZ_JACVFC010000005.1"/>
</dbReference>
<dbReference type="Proteomes" id="UP000659124">
    <property type="component" value="Unassembled WGS sequence"/>
</dbReference>
<comment type="caution">
    <text evidence="3">The sequence shown here is derived from an EMBL/GenBank/DDBJ whole genome shotgun (WGS) entry which is preliminary data.</text>
</comment>
<feature type="chain" id="PRO_5046619090" description="Tail specific protease domain-containing protein" evidence="1">
    <location>
        <begin position="24"/>
        <end position="494"/>
    </location>
</feature>
<keyword evidence="4" id="KW-1185">Reference proteome</keyword>